<feature type="compositionally biased region" description="Gly residues" evidence="1">
    <location>
        <begin position="14"/>
        <end position="30"/>
    </location>
</feature>
<keyword evidence="3" id="KW-1185">Reference proteome</keyword>
<feature type="compositionally biased region" description="Basic and acidic residues" evidence="1">
    <location>
        <begin position="41"/>
        <end position="52"/>
    </location>
</feature>
<evidence type="ECO:0000313" key="2">
    <source>
        <dbReference type="EMBL" id="UXY23576.1"/>
    </source>
</evidence>
<protein>
    <submittedName>
        <fullName evidence="2">Uncharacterized protein</fullName>
    </submittedName>
</protein>
<name>A0ABY6ECP5_9ACTN</name>
<proteinExistence type="predicted"/>
<dbReference type="RefSeq" id="WP_263233759.1">
    <property type="nucleotide sequence ID" value="NZ_CP106793.1"/>
</dbReference>
<evidence type="ECO:0000256" key="1">
    <source>
        <dbReference type="SAM" id="MobiDB-lite"/>
    </source>
</evidence>
<evidence type="ECO:0000313" key="3">
    <source>
        <dbReference type="Proteomes" id="UP001061298"/>
    </source>
</evidence>
<feature type="region of interest" description="Disordered" evidence="1">
    <location>
        <begin position="1"/>
        <end position="52"/>
    </location>
</feature>
<dbReference type="EMBL" id="CP106793">
    <property type="protein sequence ID" value="UXY23576.1"/>
    <property type="molecule type" value="Genomic_DNA"/>
</dbReference>
<gene>
    <name evidence="2" type="ORF">N8I84_36470</name>
</gene>
<accession>A0ABY6ECP5</accession>
<reference evidence="2" key="1">
    <citation type="submission" date="2022-10" db="EMBL/GenBank/DDBJ databases">
        <authorList>
            <person name="Mo P."/>
        </authorList>
    </citation>
    <scope>NUCLEOTIDE SEQUENCE</scope>
    <source>
        <strain evidence="2">HUAS 13-4</strain>
    </source>
</reference>
<organism evidence="2 3">
    <name type="scientific">Streptomyces cynarae</name>
    <dbReference type="NCBI Taxonomy" id="2981134"/>
    <lineage>
        <taxon>Bacteria</taxon>
        <taxon>Bacillati</taxon>
        <taxon>Actinomycetota</taxon>
        <taxon>Actinomycetes</taxon>
        <taxon>Kitasatosporales</taxon>
        <taxon>Streptomycetaceae</taxon>
        <taxon>Streptomyces</taxon>
    </lineage>
</organism>
<sequence>MTEEAADADMAPGVPGGYGTTGGGQPGGTGAAHPPRPARQQRGEGDGDTQKP</sequence>
<dbReference type="Proteomes" id="UP001061298">
    <property type="component" value="Chromosome"/>
</dbReference>